<keyword evidence="5 8" id="KW-0812">Transmembrane</keyword>
<dbReference type="AlphaFoldDB" id="A0A9D1WHC7"/>
<feature type="transmembrane region" description="Helical" evidence="8">
    <location>
        <begin position="114"/>
        <end position="138"/>
    </location>
</feature>
<gene>
    <name evidence="9" type="ORF">IAA45_04350</name>
</gene>
<dbReference type="EMBL" id="DXEX01000100">
    <property type="protein sequence ID" value="HIX58933.1"/>
    <property type="molecule type" value="Genomic_DNA"/>
</dbReference>
<dbReference type="PANTHER" id="PTHR32196">
    <property type="entry name" value="ABC TRANSPORTER PERMEASE PROTEIN YPHD-RELATED-RELATED"/>
    <property type="match status" value="1"/>
</dbReference>
<comment type="subcellular location">
    <subcellularLocation>
        <location evidence="1">Cell membrane</location>
        <topology evidence="1">Multi-pass membrane protein</topology>
    </subcellularLocation>
</comment>
<keyword evidence="2" id="KW-0813">Transport</keyword>
<dbReference type="GO" id="GO:0022857">
    <property type="term" value="F:transmembrane transporter activity"/>
    <property type="evidence" value="ECO:0007669"/>
    <property type="project" value="InterPro"/>
</dbReference>
<dbReference type="InterPro" id="IPR001851">
    <property type="entry name" value="ABC_transp_permease"/>
</dbReference>
<comment type="caution">
    <text evidence="9">The sequence shown here is derived from an EMBL/GenBank/DDBJ whole genome shotgun (WGS) entry which is preliminary data.</text>
</comment>
<feature type="transmembrane region" description="Helical" evidence="8">
    <location>
        <begin position="150"/>
        <end position="168"/>
    </location>
</feature>
<dbReference type="Pfam" id="PF02653">
    <property type="entry name" value="BPD_transp_2"/>
    <property type="match status" value="1"/>
</dbReference>
<proteinExistence type="predicted"/>
<dbReference type="CDD" id="cd06579">
    <property type="entry name" value="TM_PBP1_transp_AraH_like"/>
    <property type="match status" value="1"/>
</dbReference>
<feature type="transmembrane region" description="Helical" evidence="8">
    <location>
        <begin position="192"/>
        <end position="214"/>
    </location>
</feature>
<feature type="transmembrane region" description="Helical" evidence="8">
    <location>
        <begin position="61"/>
        <end position="94"/>
    </location>
</feature>
<evidence type="ECO:0000313" key="9">
    <source>
        <dbReference type="EMBL" id="HIX58933.1"/>
    </source>
</evidence>
<evidence type="ECO:0000256" key="6">
    <source>
        <dbReference type="ARBA" id="ARBA00022989"/>
    </source>
</evidence>
<organism evidence="9 10">
    <name type="scientific">Candidatus Blautia gallistercoris</name>
    <dbReference type="NCBI Taxonomy" id="2838490"/>
    <lineage>
        <taxon>Bacteria</taxon>
        <taxon>Bacillati</taxon>
        <taxon>Bacillota</taxon>
        <taxon>Clostridia</taxon>
        <taxon>Lachnospirales</taxon>
        <taxon>Lachnospiraceae</taxon>
        <taxon>Blautia</taxon>
    </lineage>
</organism>
<evidence type="ECO:0000256" key="4">
    <source>
        <dbReference type="ARBA" id="ARBA00022519"/>
    </source>
</evidence>
<protein>
    <submittedName>
        <fullName evidence="9">ABC transporter permease</fullName>
    </submittedName>
</protein>
<reference evidence="9" key="1">
    <citation type="journal article" date="2021" name="PeerJ">
        <title>Extensive microbial diversity within the chicken gut microbiome revealed by metagenomics and culture.</title>
        <authorList>
            <person name="Gilroy R."/>
            <person name="Ravi A."/>
            <person name="Getino M."/>
            <person name="Pursley I."/>
            <person name="Horton D.L."/>
            <person name="Alikhan N.F."/>
            <person name="Baker D."/>
            <person name="Gharbi K."/>
            <person name="Hall N."/>
            <person name="Watson M."/>
            <person name="Adriaenssens E.M."/>
            <person name="Foster-Nyarko E."/>
            <person name="Jarju S."/>
            <person name="Secka A."/>
            <person name="Antonio M."/>
            <person name="Oren A."/>
            <person name="Chaudhuri R.R."/>
            <person name="La Ragione R."/>
            <person name="Hildebrand F."/>
            <person name="Pallen M.J."/>
        </authorList>
    </citation>
    <scope>NUCLEOTIDE SEQUENCE</scope>
    <source>
        <strain evidence="9">ChiSjej1B19-8411</strain>
    </source>
</reference>
<evidence type="ECO:0000256" key="8">
    <source>
        <dbReference type="SAM" id="Phobius"/>
    </source>
</evidence>
<evidence type="ECO:0000256" key="5">
    <source>
        <dbReference type="ARBA" id="ARBA00022692"/>
    </source>
</evidence>
<evidence type="ECO:0000256" key="1">
    <source>
        <dbReference type="ARBA" id="ARBA00004651"/>
    </source>
</evidence>
<keyword evidence="6 8" id="KW-1133">Transmembrane helix</keyword>
<evidence type="ECO:0000313" key="10">
    <source>
        <dbReference type="Proteomes" id="UP000886817"/>
    </source>
</evidence>
<feature type="transmembrane region" description="Helical" evidence="8">
    <location>
        <begin position="292"/>
        <end position="312"/>
    </location>
</feature>
<sequence length="347" mass="36586">MDKIKENVNHKAFSIGKMILDKYSSVIVLLVMIILASLISDAFFTASNILNVLRQVAANGILSIGLLMVIITGGIDISIGSVVGITSVLFAALYDPESAVGPFQGLVRILSKLVPGGGAGLVIAILILMIFGGIWGLFNGIVICKAKVQPFIMTIGTLTLYRGVALLISNGKPIYMSSETAEKVQFLGDGRIIFGIPTQVLVLVIVGLIMAFLLNRTIFGRYIKAIGGNQESARVAGINVDKYKTWAYILCGVLASVSGIILTARTTTGDPTLGESFEMNAIAACVIGGAKLTGGVGTIGGTIIGAIIIGIINNILNLANISTYYQYVVRGGIIILAVVFNSMERKK</sequence>
<keyword evidence="3" id="KW-1003">Cell membrane</keyword>
<dbReference type="PANTHER" id="PTHR32196:SF21">
    <property type="entry name" value="ABC TRANSPORTER PERMEASE PROTEIN YPHD-RELATED"/>
    <property type="match status" value="1"/>
</dbReference>
<dbReference type="Proteomes" id="UP000886817">
    <property type="component" value="Unassembled WGS sequence"/>
</dbReference>
<evidence type="ECO:0000256" key="3">
    <source>
        <dbReference type="ARBA" id="ARBA00022475"/>
    </source>
</evidence>
<evidence type="ECO:0000256" key="2">
    <source>
        <dbReference type="ARBA" id="ARBA00022448"/>
    </source>
</evidence>
<accession>A0A9D1WHC7</accession>
<reference evidence="9" key="2">
    <citation type="submission" date="2021-04" db="EMBL/GenBank/DDBJ databases">
        <authorList>
            <person name="Gilroy R."/>
        </authorList>
    </citation>
    <scope>NUCLEOTIDE SEQUENCE</scope>
    <source>
        <strain evidence="9">ChiSjej1B19-8411</strain>
    </source>
</reference>
<evidence type="ECO:0000256" key="7">
    <source>
        <dbReference type="ARBA" id="ARBA00023136"/>
    </source>
</evidence>
<keyword evidence="4" id="KW-0997">Cell inner membrane</keyword>
<keyword evidence="7 8" id="KW-0472">Membrane</keyword>
<dbReference type="GO" id="GO:0005886">
    <property type="term" value="C:plasma membrane"/>
    <property type="evidence" value="ECO:0007669"/>
    <property type="project" value="UniProtKB-SubCell"/>
</dbReference>
<name>A0A9D1WHC7_9FIRM</name>
<feature type="transmembrane region" description="Helical" evidence="8">
    <location>
        <begin position="26"/>
        <end position="49"/>
    </location>
</feature>